<dbReference type="PANTHER" id="PTHR34817">
    <property type="entry name" value="NUCLEOTIDYLTRANSFERASE"/>
    <property type="match status" value="1"/>
</dbReference>
<sequence length="274" mass="30832">MTEPARTDTAPSVSTAMRARIRSRLQEVERTEDVRVLFAAESGSRAWGFPSPDSDYDVRFIYARPLRWYLGLDPGRDVIEAPLDAHLIDLAGWDVRKALRLLLKTNPALSEWLRSPIVYEDSGTFQTEARALFDRHAAPRTLAHAYASTAATNWRSGLADRETVRLKKYFYAIRPCLCLRWVVETGAPPPMALDALMAGLNVPAPVRAAIEDLKKAKSRTNELGTGPRIAALDHWIRDVLDDPQWQRWAAPGPEQQSRTRREAEHLFHTIIGAA</sequence>
<evidence type="ECO:0000313" key="1">
    <source>
        <dbReference type="EMBL" id="MBB4284556.1"/>
    </source>
</evidence>
<dbReference type="InterPro" id="IPR018775">
    <property type="entry name" value="RlaP"/>
</dbReference>
<comment type="caution">
    <text evidence="1">The sequence shown here is derived from an EMBL/GenBank/DDBJ whole genome shotgun (WGS) entry which is preliminary data.</text>
</comment>
<keyword evidence="2" id="KW-1185">Reference proteome</keyword>
<gene>
    <name evidence="1" type="ORF">GGD88_000263</name>
</gene>
<reference evidence="1 2" key="1">
    <citation type="submission" date="2020-08" db="EMBL/GenBank/DDBJ databases">
        <title>Genome sequencing of Purple Non-Sulfur Bacteria from various extreme environments.</title>
        <authorList>
            <person name="Mayer M."/>
        </authorList>
    </citation>
    <scope>NUCLEOTIDE SEQUENCE [LARGE SCALE GENOMIC DNA]</scope>
    <source>
        <strain evidence="1 2">JA135</strain>
    </source>
</reference>
<proteinExistence type="predicted"/>
<evidence type="ECO:0008006" key="3">
    <source>
        <dbReference type="Google" id="ProtNLM"/>
    </source>
</evidence>
<evidence type="ECO:0000313" key="2">
    <source>
        <dbReference type="Proteomes" id="UP000555728"/>
    </source>
</evidence>
<dbReference type="PANTHER" id="PTHR34817:SF2">
    <property type="entry name" value="NUCLEOTIDYLTRANSFERASE"/>
    <property type="match status" value="1"/>
</dbReference>
<name>A0A7W6RWL3_9PROT</name>
<accession>A0A7W6RWL3</accession>
<dbReference type="Proteomes" id="UP000555728">
    <property type="component" value="Unassembled WGS sequence"/>
</dbReference>
<organism evidence="1 2">
    <name type="scientific">Roseospira goensis</name>
    <dbReference type="NCBI Taxonomy" id="391922"/>
    <lineage>
        <taxon>Bacteria</taxon>
        <taxon>Pseudomonadati</taxon>
        <taxon>Pseudomonadota</taxon>
        <taxon>Alphaproteobacteria</taxon>
        <taxon>Rhodospirillales</taxon>
        <taxon>Rhodospirillaceae</taxon>
        <taxon>Roseospira</taxon>
    </lineage>
</organism>
<dbReference type="AlphaFoldDB" id="A0A7W6RWL3"/>
<protein>
    <recommendedName>
        <fullName evidence="3">Nucleotidyltransferase domain-containing protein</fullName>
    </recommendedName>
</protein>
<dbReference type="EMBL" id="JACIGI010000002">
    <property type="protein sequence ID" value="MBB4284556.1"/>
    <property type="molecule type" value="Genomic_DNA"/>
</dbReference>
<dbReference type="Pfam" id="PF10127">
    <property type="entry name" value="RlaP"/>
    <property type="match status" value="1"/>
</dbReference>